<dbReference type="Gene3D" id="1.10.3720.10">
    <property type="entry name" value="MetI-like"/>
    <property type="match status" value="1"/>
</dbReference>
<evidence type="ECO:0000256" key="1">
    <source>
        <dbReference type="ARBA" id="ARBA00004651"/>
    </source>
</evidence>
<dbReference type="GO" id="GO:0005886">
    <property type="term" value="C:plasma membrane"/>
    <property type="evidence" value="ECO:0007669"/>
    <property type="project" value="UniProtKB-SubCell"/>
</dbReference>
<gene>
    <name evidence="9" type="ORF">OP10G_1557</name>
</gene>
<protein>
    <submittedName>
        <fullName evidence="9">Binding-protein-dependent transport system inner membrane component</fullName>
    </submittedName>
</protein>
<evidence type="ECO:0000313" key="9">
    <source>
        <dbReference type="EMBL" id="AIE84925.1"/>
    </source>
</evidence>
<name>A0A068NQ87_FIMGI</name>
<dbReference type="InterPro" id="IPR035906">
    <property type="entry name" value="MetI-like_sf"/>
</dbReference>
<proteinExistence type="inferred from homology"/>
<dbReference type="PANTHER" id="PTHR30193">
    <property type="entry name" value="ABC TRANSPORTER PERMEASE PROTEIN"/>
    <property type="match status" value="1"/>
</dbReference>
<dbReference type="eggNOG" id="COG1175">
    <property type="taxonomic scope" value="Bacteria"/>
</dbReference>
<dbReference type="CDD" id="cd06261">
    <property type="entry name" value="TM_PBP2"/>
    <property type="match status" value="1"/>
</dbReference>
<dbReference type="AlphaFoldDB" id="A0A068NQ87"/>
<evidence type="ECO:0000256" key="4">
    <source>
        <dbReference type="ARBA" id="ARBA00022692"/>
    </source>
</evidence>
<feature type="transmembrane region" description="Helical" evidence="7">
    <location>
        <begin position="166"/>
        <end position="188"/>
    </location>
</feature>
<feature type="transmembrane region" description="Helical" evidence="7">
    <location>
        <begin position="111"/>
        <end position="132"/>
    </location>
</feature>
<dbReference type="InterPro" id="IPR000515">
    <property type="entry name" value="MetI-like"/>
</dbReference>
<evidence type="ECO:0000256" key="3">
    <source>
        <dbReference type="ARBA" id="ARBA00022475"/>
    </source>
</evidence>
<evidence type="ECO:0000256" key="7">
    <source>
        <dbReference type="RuleBase" id="RU363032"/>
    </source>
</evidence>
<keyword evidence="3" id="KW-1003">Cell membrane</keyword>
<evidence type="ECO:0000256" key="6">
    <source>
        <dbReference type="ARBA" id="ARBA00023136"/>
    </source>
</evidence>
<accession>A0A068NQ87</accession>
<keyword evidence="6 7" id="KW-0472">Membrane</keyword>
<feature type="transmembrane region" description="Helical" evidence="7">
    <location>
        <begin position="20"/>
        <end position="43"/>
    </location>
</feature>
<dbReference type="HOGENOM" id="CLU_016047_0_0_0"/>
<feature type="domain" description="ABC transmembrane type-1" evidence="8">
    <location>
        <begin position="76"/>
        <end position="292"/>
    </location>
</feature>
<dbReference type="GO" id="GO:0055085">
    <property type="term" value="P:transmembrane transport"/>
    <property type="evidence" value="ECO:0007669"/>
    <property type="project" value="InterPro"/>
</dbReference>
<dbReference type="PROSITE" id="PS50928">
    <property type="entry name" value="ABC_TM1"/>
    <property type="match status" value="1"/>
</dbReference>
<feature type="transmembrane region" description="Helical" evidence="7">
    <location>
        <begin position="76"/>
        <end position="102"/>
    </location>
</feature>
<dbReference type="STRING" id="661478.OP10G_1557"/>
<dbReference type="EMBL" id="CP007139">
    <property type="protein sequence ID" value="AIE84925.1"/>
    <property type="molecule type" value="Genomic_DNA"/>
</dbReference>
<keyword evidence="2 7" id="KW-0813">Transport</keyword>
<sequence length="307" mass="33482">MIPAAQGFPEVGLRRNLSLYGIILPSFVLLAVFALVPFGWAFWTSLFDYEVGGDSRFVGLANYTEYLSDPTFLPSFLNMALLTMFGVATVLVFPLLVARLIYGLSSERAKYIYRLLFLVPIVVPGIASTLMWRGIVYADHGFINETLRAIGLGGLARGWLSDPSSALAAVAFIGFPFAAGINVLIYYAGLTAIPESVNDAAELDGSRGIGKFFRIEVPLLMSQVKLLVILTVIGSVQGFEGMLALTKGGPGFKTMLPGLWMYYNAFSFQRMGYACAIGVVLFALIFVLTLLNMKYVRSAEEITEARA</sequence>
<evidence type="ECO:0000256" key="2">
    <source>
        <dbReference type="ARBA" id="ARBA00022448"/>
    </source>
</evidence>
<reference evidence="9 10" key="1">
    <citation type="journal article" date="2014" name="PLoS ONE">
        <title>The first complete genome sequence of the class fimbriimonadia in the phylum armatimonadetes.</title>
        <authorList>
            <person name="Hu Z.Y."/>
            <person name="Wang Y.Z."/>
            <person name="Im W.T."/>
            <person name="Wang S.Y."/>
            <person name="Zhao G.P."/>
            <person name="Zheng H.J."/>
            <person name="Quan Z.X."/>
        </authorList>
    </citation>
    <scope>NUCLEOTIDE SEQUENCE [LARGE SCALE GENOMIC DNA]</scope>
    <source>
        <strain evidence="9">Gsoil 348</strain>
    </source>
</reference>
<evidence type="ECO:0000259" key="8">
    <source>
        <dbReference type="PROSITE" id="PS50928"/>
    </source>
</evidence>
<dbReference type="Proteomes" id="UP000027982">
    <property type="component" value="Chromosome"/>
</dbReference>
<organism evidence="9 10">
    <name type="scientific">Fimbriimonas ginsengisoli Gsoil 348</name>
    <dbReference type="NCBI Taxonomy" id="661478"/>
    <lineage>
        <taxon>Bacteria</taxon>
        <taxon>Bacillati</taxon>
        <taxon>Armatimonadota</taxon>
        <taxon>Fimbriimonadia</taxon>
        <taxon>Fimbriimonadales</taxon>
        <taxon>Fimbriimonadaceae</taxon>
        <taxon>Fimbriimonas</taxon>
    </lineage>
</organism>
<evidence type="ECO:0000313" key="10">
    <source>
        <dbReference type="Proteomes" id="UP000027982"/>
    </source>
</evidence>
<evidence type="ECO:0000256" key="5">
    <source>
        <dbReference type="ARBA" id="ARBA00022989"/>
    </source>
</evidence>
<dbReference type="KEGG" id="fgi:OP10G_1557"/>
<keyword evidence="5 7" id="KW-1133">Transmembrane helix</keyword>
<feature type="transmembrane region" description="Helical" evidence="7">
    <location>
        <begin position="224"/>
        <end position="245"/>
    </location>
</feature>
<keyword evidence="4 7" id="KW-0812">Transmembrane</keyword>
<dbReference type="RefSeq" id="WP_025226469.1">
    <property type="nucleotide sequence ID" value="NZ_CP007139.1"/>
</dbReference>
<keyword evidence="10" id="KW-1185">Reference proteome</keyword>
<comment type="similarity">
    <text evidence="7">Belongs to the binding-protein-dependent transport system permease family.</text>
</comment>
<dbReference type="Pfam" id="PF00528">
    <property type="entry name" value="BPD_transp_1"/>
    <property type="match status" value="1"/>
</dbReference>
<dbReference type="InterPro" id="IPR051393">
    <property type="entry name" value="ABC_transporter_permease"/>
</dbReference>
<dbReference type="PANTHER" id="PTHR30193:SF37">
    <property type="entry name" value="INNER MEMBRANE ABC TRANSPORTER PERMEASE PROTEIN YCJO"/>
    <property type="match status" value="1"/>
</dbReference>
<feature type="transmembrane region" description="Helical" evidence="7">
    <location>
        <begin position="271"/>
        <end position="291"/>
    </location>
</feature>
<comment type="subcellular location">
    <subcellularLocation>
        <location evidence="1 7">Cell membrane</location>
        <topology evidence="1 7">Multi-pass membrane protein</topology>
    </subcellularLocation>
</comment>
<dbReference type="SUPFAM" id="SSF161098">
    <property type="entry name" value="MetI-like"/>
    <property type="match status" value="1"/>
</dbReference>